<name>A0A1G2PE60_9BACT</name>
<sequence>MSKFIADFHIHSHYSRAVSKDMNIAELDKWAVKKGIAVMGTGDFTHPEWISELKQQLEPAPEDGLFVLKNTADIKTATRFLLTVEVSSIYSKNAKVRKIHTLIFAPSFEAAEGINKQLGWRGNLHSDGRPILGLDVKELAKIVFSVSDQCMVIPAHAWTPWFSVFGSMSGFDSLEECFDEMTPKIYAIETGLSSDPLMNWRVSKLDSVTLISNSDSHSGRKIGREANIFEGEMGYAAMHEAIKNGAPSKAALREGNKTKLVGTIEFFPQEGKYHYDGHRLCKVSWHPKETKEHSGICSVCGRRVTVGVVSRVNDLSNREDGAKPAGAPEFKSFVPLEEIIASCFGVGTASKKVSELYEKLLKSFGNEFEILLNTDTTEVAQESLPIIGEGLKRIREGKLHIEPGYDGEFGKVEIFSEDERKIFLSGNQGSAVQDKLF</sequence>
<dbReference type="EMBL" id="MHSR01000013">
    <property type="protein sequence ID" value="OHA46624.1"/>
    <property type="molecule type" value="Genomic_DNA"/>
</dbReference>
<organism evidence="1 2">
    <name type="scientific">Candidatus Terrybacteria bacterium RIFCSPHIGHO2_01_FULL_43_35</name>
    <dbReference type="NCBI Taxonomy" id="1802361"/>
    <lineage>
        <taxon>Bacteria</taxon>
        <taxon>Candidatus Terryibacteriota</taxon>
    </lineage>
</organism>
<evidence type="ECO:0000313" key="2">
    <source>
        <dbReference type="Proteomes" id="UP000178869"/>
    </source>
</evidence>
<accession>A0A1G2PE60</accession>
<protein>
    <submittedName>
        <fullName evidence="1">DNA helicase UvrD</fullName>
    </submittedName>
</protein>
<dbReference type="InterPro" id="IPR016195">
    <property type="entry name" value="Pol/histidinol_Pase-like"/>
</dbReference>
<reference evidence="1 2" key="1">
    <citation type="journal article" date="2016" name="Nat. Commun.">
        <title>Thousands of microbial genomes shed light on interconnected biogeochemical processes in an aquifer system.</title>
        <authorList>
            <person name="Anantharaman K."/>
            <person name="Brown C.T."/>
            <person name="Hug L.A."/>
            <person name="Sharon I."/>
            <person name="Castelle C.J."/>
            <person name="Probst A.J."/>
            <person name="Thomas B.C."/>
            <person name="Singh A."/>
            <person name="Wilkins M.J."/>
            <person name="Karaoz U."/>
            <person name="Brodie E.L."/>
            <person name="Williams K.H."/>
            <person name="Hubbard S.S."/>
            <person name="Banfield J.F."/>
        </authorList>
    </citation>
    <scope>NUCLEOTIDE SEQUENCE [LARGE SCALE GENOMIC DNA]</scope>
</reference>
<dbReference type="PANTHER" id="PTHR40084:SF1">
    <property type="entry name" value="PHOSPHOTRANSFERASE"/>
    <property type="match status" value="1"/>
</dbReference>
<dbReference type="AlphaFoldDB" id="A0A1G2PE60"/>
<keyword evidence="1" id="KW-0067">ATP-binding</keyword>
<dbReference type="CDD" id="cd19067">
    <property type="entry name" value="PfuEndoQ-like"/>
    <property type="match status" value="1"/>
</dbReference>
<dbReference type="Gene3D" id="3.20.20.140">
    <property type="entry name" value="Metal-dependent hydrolases"/>
    <property type="match status" value="1"/>
</dbReference>
<keyword evidence="1" id="KW-0347">Helicase</keyword>
<proteinExistence type="predicted"/>
<evidence type="ECO:0000313" key="1">
    <source>
        <dbReference type="EMBL" id="OHA46624.1"/>
    </source>
</evidence>
<gene>
    <name evidence="1" type="ORF">A2828_01835</name>
</gene>
<dbReference type="Proteomes" id="UP000178869">
    <property type="component" value="Unassembled WGS sequence"/>
</dbReference>
<comment type="caution">
    <text evidence="1">The sequence shown here is derived from an EMBL/GenBank/DDBJ whole genome shotgun (WGS) entry which is preliminary data.</text>
</comment>
<keyword evidence="1" id="KW-0547">Nucleotide-binding</keyword>
<dbReference type="GO" id="GO:0004386">
    <property type="term" value="F:helicase activity"/>
    <property type="evidence" value="ECO:0007669"/>
    <property type="project" value="UniProtKB-KW"/>
</dbReference>
<dbReference type="SUPFAM" id="SSF89550">
    <property type="entry name" value="PHP domain-like"/>
    <property type="match status" value="1"/>
</dbReference>
<dbReference type="PANTHER" id="PTHR40084">
    <property type="entry name" value="PHOSPHOHYDROLASE, PHP FAMILY"/>
    <property type="match status" value="1"/>
</dbReference>
<keyword evidence="1" id="KW-0378">Hydrolase</keyword>